<accession>A0A9D1TM68</accession>
<evidence type="ECO:0000259" key="2">
    <source>
        <dbReference type="Pfam" id="PF07364"/>
    </source>
</evidence>
<organism evidence="3 4">
    <name type="scientific">Candidatus Ornithospirochaeta avicola</name>
    <dbReference type="NCBI Taxonomy" id="2840896"/>
    <lineage>
        <taxon>Bacteria</taxon>
        <taxon>Pseudomonadati</taxon>
        <taxon>Spirochaetota</taxon>
        <taxon>Spirochaetia</taxon>
        <taxon>Spirochaetales</taxon>
        <taxon>Spirochaetaceae</taxon>
        <taxon>Spirochaetaceae incertae sedis</taxon>
        <taxon>Candidatus Ornithospirochaeta</taxon>
    </lineage>
</organism>
<sequence>MPSVLPGSYKLVPFRAAVVDGSMYVDKIKSAELDFVRAVRKICPQAVISSSFDMHATISEALVSSLDALSAFRTAPHVDTFETGRRASDYALRILGGKKYYKALYHAPVLIAGEKSESSNEPMKSICRYIEEKESGNLMLSLLLGFPWADREDAGVTAFALASTKEEAEKEAEKLISLFIFRLKEFEFCADALAEDEAIKRAGEAVEKKVFPVVLSESGDNPTAGSTQDVTIFLEKILSDKILSTLSPPLLYQGILDPAAVDAFIEKQIGTVLEISLGAAFDEKTSKPLKVRAELKAKVRGYGRENTLDAVLLFIDGVDVVVTSKKTGCYDVHLMSALSCNPEKRKVICVKLGYLEPDLKKISRKSILVLSRGSTNEILESLDYKNIPRPFYPLDEFDLVPKKLY</sequence>
<dbReference type="EMBL" id="DXHU01000001">
    <property type="protein sequence ID" value="HIV98172.1"/>
    <property type="molecule type" value="Genomic_DNA"/>
</dbReference>
<feature type="domain" description="Microcystin LR degradation protein MlrC N-terminal" evidence="2">
    <location>
        <begin position="20"/>
        <end position="202"/>
    </location>
</feature>
<dbReference type="Pfam" id="PF07171">
    <property type="entry name" value="MlrC_C"/>
    <property type="match status" value="1"/>
</dbReference>
<name>A0A9D1TM68_9SPIO</name>
<dbReference type="AlphaFoldDB" id="A0A9D1TM68"/>
<evidence type="ECO:0000313" key="3">
    <source>
        <dbReference type="EMBL" id="HIV98172.1"/>
    </source>
</evidence>
<gene>
    <name evidence="3" type="ORF">IAB12_00085</name>
</gene>
<dbReference type="Proteomes" id="UP000823936">
    <property type="component" value="Unassembled WGS sequence"/>
</dbReference>
<protein>
    <submittedName>
        <fullName evidence="3">M81 family metallopeptidase</fullName>
    </submittedName>
</protein>
<dbReference type="InterPro" id="IPR015995">
    <property type="entry name" value="MlrC_N"/>
</dbReference>
<evidence type="ECO:0000313" key="4">
    <source>
        <dbReference type="Proteomes" id="UP000823936"/>
    </source>
</evidence>
<comment type="caution">
    <text evidence="3">The sequence shown here is derived from an EMBL/GenBank/DDBJ whole genome shotgun (WGS) entry which is preliminary data.</text>
</comment>
<feature type="domain" description="Microcystin LR degradation protein MlrC C-terminal" evidence="1">
    <location>
        <begin position="215"/>
        <end position="386"/>
    </location>
</feature>
<dbReference type="InterPro" id="IPR010799">
    <property type="entry name" value="MlrC_C"/>
</dbReference>
<evidence type="ECO:0000259" key="1">
    <source>
        <dbReference type="Pfam" id="PF07171"/>
    </source>
</evidence>
<reference evidence="3" key="1">
    <citation type="journal article" date="2021" name="PeerJ">
        <title>Extensive microbial diversity within the chicken gut microbiome revealed by metagenomics and culture.</title>
        <authorList>
            <person name="Gilroy R."/>
            <person name="Ravi A."/>
            <person name="Getino M."/>
            <person name="Pursley I."/>
            <person name="Horton D.L."/>
            <person name="Alikhan N.F."/>
            <person name="Baker D."/>
            <person name="Gharbi K."/>
            <person name="Hall N."/>
            <person name="Watson M."/>
            <person name="Adriaenssens E.M."/>
            <person name="Foster-Nyarko E."/>
            <person name="Jarju S."/>
            <person name="Secka A."/>
            <person name="Antonio M."/>
            <person name="Oren A."/>
            <person name="Chaudhuri R.R."/>
            <person name="La Ragione R."/>
            <person name="Hildebrand F."/>
            <person name="Pallen M.J."/>
        </authorList>
    </citation>
    <scope>NUCLEOTIDE SEQUENCE</scope>
    <source>
        <strain evidence="3">Gambia11-129</strain>
    </source>
</reference>
<dbReference type="Pfam" id="PF07364">
    <property type="entry name" value="DUF1485"/>
    <property type="match status" value="1"/>
</dbReference>
<proteinExistence type="predicted"/>
<reference evidence="3" key="2">
    <citation type="submission" date="2021-04" db="EMBL/GenBank/DDBJ databases">
        <authorList>
            <person name="Gilroy R."/>
        </authorList>
    </citation>
    <scope>NUCLEOTIDE SEQUENCE</scope>
    <source>
        <strain evidence="3">Gambia11-129</strain>
    </source>
</reference>